<proteinExistence type="predicted"/>
<gene>
    <name evidence="1" type="ORF">LCGC14_2688100</name>
</gene>
<organism evidence="1">
    <name type="scientific">marine sediment metagenome</name>
    <dbReference type="NCBI Taxonomy" id="412755"/>
    <lineage>
        <taxon>unclassified sequences</taxon>
        <taxon>metagenomes</taxon>
        <taxon>ecological metagenomes</taxon>
    </lineage>
</organism>
<dbReference type="AlphaFoldDB" id="A0A0F8ZJF4"/>
<reference evidence="1" key="1">
    <citation type="journal article" date="2015" name="Nature">
        <title>Complex archaea that bridge the gap between prokaryotes and eukaryotes.</title>
        <authorList>
            <person name="Spang A."/>
            <person name="Saw J.H."/>
            <person name="Jorgensen S.L."/>
            <person name="Zaremba-Niedzwiedzka K."/>
            <person name="Martijn J."/>
            <person name="Lind A.E."/>
            <person name="van Eijk R."/>
            <person name="Schleper C."/>
            <person name="Guy L."/>
            <person name="Ettema T.J."/>
        </authorList>
    </citation>
    <scope>NUCLEOTIDE SEQUENCE</scope>
</reference>
<dbReference type="EMBL" id="LAZR01047567">
    <property type="protein sequence ID" value="KKK93917.1"/>
    <property type="molecule type" value="Genomic_DNA"/>
</dbReference>
<comment type="caution">
    <text evidence="1">The sequence shown here is derived from an EMBL/GenBank/DDBJ whole genome shotgun (WGS) entry which is preliminary data.</text>
</comment>
<accession>A0A0F8ZJF4</accession>
<evidence type="ECO:0000313" key="1">
    <source>
        <dbReference type="EMBL" id="KKK93917.1"/>
    </source>
</evidence>
<name>A0A0F8ZJF4_9ZZZZ</name>
<sequence>MKNRNGFVSNSSSCSFTIENRSNECRTLVGFVAENPQLIEQYSEAYGEHNLSQLRLLYSAIENNIVFEANEAKKCIFGNEQGGLIGEVFDYILRRGGQSENFSWWFNNHLR</sequence>
<protein>
    <submittedName>
        <fullName evidence="1">Uncharacterized protein</fullName>
    </submittedName>
</protein>